<dbReference type="OrthoDB" id="9148343at2"/>
<gene>
    <name evidence="1" type="ordered locus">Avin_09710</name>
</gene>
<dbReference type="GO" id="GO:0031179">
    <property type="term" value="P:peptide modification"/>
    <property type="evidence" value="ECO:0007669"/>
    <property type="project" value="InterPro"/>
</dbReference>
<dbReference type="KEGG" id="avn:Avin_09710"/>
<organism evidence="1 2">
    <name type="scientific">Azotobacter vinelandii (strain DJ / ATCC BAA-1303)</name>
    <dbReference type="NCBI Taxonomy" id="322710"/>
    <lineage>
        <taxon>Bacteria</taxon>
        <taxon>Pseudomonadati</taxon>
        <taxon>Pseudomonadota</taxon>
        <taxon>Gammaproteobacteria</taxon>
        <taxon>Pseudomonadales</taxon>
        <taxon>Pseudomonadaceae</taxon>
        <taxon>Azotobacter</taxon>
    </lineage>
</organism>
<protein>
    <submittedName>
        <fullName evidence="1">Uncharacterized protein</fullName>
    </submittedName>
</protein>
<dbReference type="Pfam" id="PF05147">
    <property type="entry name" value="LANC_like"/>
    <property type="match status" value="1"/>
</dbReference>
<evidence type="ECO:0000313" key="2">
    <source>
        <dbReference type="Proteomes" id="UP000002424"/>
    </source>
</evidence>
<proteinExistence type="predicted"/>
<keyword evidence="2" id="KW-1185">Reference proteome</keyword>
<accession>C1DNI7</accession>
<dbReference type="Gene3D" id="1.50.10.20">
    <property type="match status" value="1"/>
</dbReference>
<reference evidence="1 2" key="1">
    <citation type="journal article" date="2009" name="J. Bacteriol.">
        <title>Genome sequence of Azotobacter vinelandii, an obligate aerobe specialized to support diverse anaerobic metabolic processes.</title>
        <authorList>
            <person name="Setubal J.C."/>
            <person name="dos Santos P."/>
            <person name="Goldman B.S."/>
            <person name="Ertesvag H."/>
            <person name="Espin G."/>
            <person name="Rubio L.M."/>
            <person name="Valla S."/>
            <person name="Almeida N.F."/>
            <person name="Balasubramanian D."/>
            <person name="Cromes L."/>
            <person name="Curatti L."/>
            <person name="Du Z."/>
            <person name="Godsy E."/>
            <person name="Goodner B."/>
            <person name="Hellner-Burris K."/>
            <person name="Hernandez J.A."/>
            <person name="Houmiel K."/>
            <person name="Imperial J."/>
            <person name="Kennedy C."/>
            <person name="Larson T.J."/>
            <person name="Latreille P."/>
            <person name="Ligon L.S."/>
            <person name="Lu J."/>
            <person name="Maerk M."/>
            <person name="Miller N.M."/>
            <person name="Norton S."/>
            <person name="O'Carroll I.P."/>
            <person name="Paulsen I."/>
            <person name="Raulfs E.C."/>
            <person name="Roemer R."/>
            <person name="Rosser J."/>
            <person name="Segura D."/>
            <person name="Slater S."/>
            <person name="Stricklin S.L."/>
            <person name="Studholme D.J."/>
            <person name="Sun J."/>
            <person name="Viana C.J."/>
            <person name="Wallin E."/>
            <person name="Wang B."/>
            <person name="Wheeler C."/>
            <person name="Zhu H."/>
            <person name="Dean D.R."/>
            <person name="Dixon R."/>
            <person name="Wood D."/>
        </authorList>
    </citation>
    <scope>NUCLEOTIDE SEQUENCE [LARGE SCALE GENOMIC DNA]</scope>
    <source>
        <strain evidence="2">DJ / ATCC BAA-1303</strain>
    </source>
</reference>
<dbReference type="SUPFAM" id="SSF158745">
    <property type="entry name" value="LanC-like"/>
    <property type="match status" value="1"/>
</dbReference>
<dbReference type="HOGENOM" id="CLU_1173551_0_0_6"/>
<name>C1DNI7_AZOVD</name>
<dbReference type="EMBL" id="CP001157">
    <property type="protein sequence ID" value="ACO77203.1"/>
    <property type="molecule type" value="Genomic_DNA"/>
</dbReference>
<dbReference type="Proteomes" id="UP000002424">
    <property type="component" value="Chromosome"/>
</dbReference>
<sequence>MLLSACFAKVSSSQEWQDIAFKLFNLLTIKCKKLPDGTIVYENNQDLSLGKHRGLSGLAHGQAGIAYCFSVFATIFPEMRDICLYYISGILRYEYDCFDRPTLNWPDLRVRPRQALDSHDFSWAYGGAGVYLALDYISSIYSVSEVISCMDLSYDAFALNLNDLTTRSGSIANGEVGARLIRSRIFKESMTLGKGLSNKYCGFVSGCGLLNGLSGYYLAHSHSQEFPLLPHELLVI</sequence>
<dbReference type="InterPro" id="IPR007822">
    <property type="entry name" value="LANC-like"/>
</dbReference>
<dbReference type="EnsemblBacteria" id="ACO77203">
    <property type="protein sequence ID" value="ACO77203"/>
    <property type="gene ID" value="Avin_09710"/>
</dbReference>
<dbReference type="AlphaFoldDB" id="C1DNI7"/>
<dbReference type="STRING" id="322710.Avin_09710"/>
<evidence type="ECO:0000313" key="1">
    <source>
        <dbReference type="EMBL" id="ACO77203.1"/>
    </source>
</evidence>